<dbReference type="RefSeq" id="WP_168429992.1">
    <property type="nucleotide sequence ID" value="NZ_BJVQ01000026.1"/>
</dbReference>
<organism evidence="2 4">
    <name type="scientific">Cellulomonas hominis</name>
    <dbReference type="NCBI Taxonomy" id="156981"/>
    <lineage>
        <taxon>Bacteria</taxon>
        <taxon>Bacillati</taxon>
        <taxon>Actinomycetota</taxon>
        <taxon>Actinomycetes</taxon>
        <taxon>Micrococcales</taxon>
        <taxon>Cellulomonadaceae</taxon>
        <taxon>Cellulomonas</taxon>
    </lineage>
</organism>
<dbReference type="Pfam" id="PF03861">
    <property type="entry name" value="ANTAR"/>
    <property type="match status" value="1"/>
</dbReference>
<dbReference type="PROSITE" id="PS50921">
    <property type="entry name" value="ANTAR"/>
    <property type="match status" value="1"/>
</dbReference>
<feature type="domain" description="ANTAR" evidence="1">
    <location>
        <begin position="12"/>
        <end position="73"/>
    </location>
</feature>
<protein>
    <submittedName>
        <fullName evidence="3">AmiR/NasT family two-component response regulator</fullName>
    </submittedName>
</protein>
<reference evidence="3 5" key="2">
    <citation type="submission" date="2020-08" db="EMBL/GenBank/DDBJ databases">
        <title>Sequencing the genomes of 1000 actinobacteria strains.</title>
        <authorList>
            <person name="Klenk H.-P."/>
        </authorList>
    </citation>
    <scope>NUCLEOTIDE SEQUENCE [LARGE SCALE GENOMIC DNA]</scope>
    <source>
        <strain evidence="3 5">DSM 9581</strain>
    </source>
</reference>
<evidence type="ECO:0000313" key="4">
    <source>
        <dbReference type="Proteomes" id="UP000321723"/>
    </source>
</evidence>
<evidence type="ECO:0000259" key="1">
    <source>
        <dbReference type="PROSITE" id="PS50921"/>
    </source>
</evidence>
<dbReference type="SUPFAM" id="SSF52172">
    <property type="entry name" value="CheY-like"/>
    <property type="match status" value="1"/>
</dbReference>
<gene>
    <name evidence="2" type="ORF">CHO01_20710</name>
    <name evidence="3" type="ORF">HNR08_000857</name>
</gene>
<evidence type="ECO:0000313" key="2">
    <source>
        <dbReference type="EMBL" id="GEL46955.1"/>
    </source>
</evidence>
<keyword evidence="4" id="KW-1185">Reference proteome</keyword>
<accession>A0A511FCH8</accession>
<dbReference type="SMART" id="SM01012">
    <property type="entry name" value="ANTAR"/>
    <property type="match status" value="1"/>
</dbReference>
<dbReference type="Proteomes" id="UP000321723">
    <property type="component" value="Unassembled WGS sequence"/>
</dbReference>
<dbReference type="InterPro" id="IPR005561">
    <property type="entry name" value="ANTAR"/>
</dbReference>
<dbReference type="GO" id="GO:0003723">
    <property type="term" value="F:RNA binding"/>
    <property type="evidence" value="ECO:0007669"/>
    <property type="project" value="InterPro"/>
</dbReference>
<dbReference type="Gene3D" id="1.10.10.10">
    <property type="entry name" value="Winged helix-like DNA-binding domain superfamily/Winged helix DNA-binding domain"/>
    <property type="match status" value="1"/>
</dbReference>
<name>A0A511FCH8_9CELL</name>
<proteinExistence type="predicted"/>
<evidence type="ECO:0000313" key="3">
    <source>
        <dbReference type="EMBL" id="MBB5472121.1"/>
    </source>
</evidence>
<dbReference type="Proteomes" id="UP000564629">
    <property type="component" value="Unassembled WGS sequence"/>
</dbReference>
<dbReference type="EMBL" id="BJVQ01000026">
    <property type="protein sequence ID" value="GEL46955.1"/>
    <property type="molecule type" value="Genomic_DNA"/>
</dbReference>
<dbReference type="AlphaFoldDB" id="A0A511FCH8"/>
<evidence type="ECO:0000313" key="5">
    <source>
        <dbReference type="Proteomes" id="UP000564629"/>
    </source>
</evidence>
<dbReference type="InterPro" id="IPR036388">
    <property type="entry name" value="WH-like_DNA-bd_sf"/>
</dbReference>
<dbReference type="EMBL" id="JACHDN010000001">
    <property type="protein sequence ID" value="MBB5472121.1"/>
    <property type="molecule type" value="Genomic_DNA"/>
</dbReference>
<dbReference type="InterPro" id="IPR011006">
    <property type="entry name" value="CheY-like_superfamily"/>
</dbReference>
<comment type="caution">
    <text evidence="2">The sequence shown here is derived from an EMBL/GenBank/DDBJ whole genome shotgun (WGS) entry which is preliminary data.</text>
</comment>
<reference evidence="2 4" key="1">
    <citation type="submission" date="2019-07" db="EMBL/GenBank/DDBJ databases">
        <title>Whole genome shotgun sequence of Cellulomonas hominis NBRC 16055.</title>
        <authorList>
            <person name="Hosoyama A."/>
            <person name="Uohara A."/>
            <person name="Ohji S."/>
            <person name="Ichikawa N."/>
        </authorList>
    </citation>
    <scope>NUCLEOTIDE SEQUENCE [LARGE SCALE GENOMIC DNA]</scope>
    <source>
        <strain evidence="2 4">NBRC 16055</strain>
    </source>
</reference>
<sequence length="84" mass="9044">MSAGPGSTGPEGDDPAAAWEVVRARLARHALVEQAVGVLMEQDGCGPRKALRRLVDDATDLDVTVPEAARRVIARLDDRPVRWS</sequence>